<accession>A0A0F9EYI5</accession>
<evidence type="ECO:0000313" key="1">
    <source>
        <dbReference type="EMBL" id="KKL79104.1"/>
    </source>
</evidence>
<protein>
    <submittedName>
        <fullName evidence="1">Uncharacterized protein</fullName>
    </submittedName>
</protein>
<gene>
    <name evidence="1" type="ORF">LCGC14_2018200</name>
</gene>
<sequence>MKACLDDNGCGGTGNIFGGVKPLRWAWCIPCKGTGFVEGKPIGPAEIKMPNLGSTGSPTHTFSLSDFADVKNPLMAHVMAKAGIFPSVGQARKNGWNKPLAVGEWTVTKKKIKIVVTA</sequence>
<dbReference type="EMBL" id="LAZR01023266">
    <property type="protein sequence ID" value="KKL79104.1"/>
    <property type="molecule type" value="Genomic_DNA"/>
</dbReference>
<comment type="caution">
    <text evidence="1">The sequence shown here is derived from an EMBL/GenBank/DDBJ whole genome shotgun (WGS) entry which is preliminary data.</text>
</comment>
<proteinExistence type="predicted"/>
<name>A0A0F9EYI5_9ZZZZ</name>
<dbReference type="AlphaFoldDB" id="A0A0F9EYI5"/>
<organism evidence="1">
    <name type="scientific">marine sediment metagenome</name>
    <dbReference type="NCBI Taxonomy" id="412755"/>
    <lineage>
        <taxon>unclassified sequences</taxon>
        <taxon>metagenomes</taxon>
        <taxon>ecological metagenomes</taxon>
    </lineage>
</organism>
<reference evidence="1" key="1">
    <citation type="journal article" date="2015" name="Nature">
        <title>Complex archaea that bridge the gap between prokaryotes and eukaryotes.</title>
        <authorList>
            <person name="Spang A."/>
            <person name="Saw J.H."/>
            <person name="Jorgensen S.L."/>
            <person name="Zaremba-Niedzwiedzka K."/>
            <person name="Martijn J."/>
            <person name="Lind A.E."/>
            <person name="van Eijk R."/>
            <person name="Schleper C."/>
            <person name="Guy L."/>
            <person name="Ettema T.J."/>
        </authorList>
    </citation>
    <scope>NUCLEOTIDE SEQUENCE</scope>
</reference>